<reference evidence="3 4" key="1">
    <citation type="journal article" date="2009" name="Science">
        <title>Green evolution and dynamic adaptations revealed by genomes of the marine picoeukaryotes Micromonas.</title>
        <authorList>
            <person name="Worden A.Z."/>
            <person name="Lee J.H."/>
            <person name="Mock T."/>
            <person name="Rouze P."/>
            <person name="Simmons M.P."/>
            <person name="Aerts A.L."/>
            <person name="Allen A.E."/>
            <person name="Cuvelier M.L."/>
            <person name="Derelle E."/>
            <person name="Everett M.V."/>
            <person name="Foulon E."/>
            <person name="Grimwood J."/>
            <person name="Gundlach H."/>
            <person name="Henrissat B."/>
            <person name="Napoli C."/>
            <person name="McDonald S.M."/>
            <person name="Parker M.S."/>
            <person name="Rombauts S."/>
            <person name="Salamov A."/>
            <person name="Von Dassow P."/>
            <person name="Badger J.H."/>
            <person name="Coutinho P.M."/>
            <person name="Demir E."/>
            <person name="Dubchak I."/>
            <person name="Gentemann C."/>
            <person name="Eikrem W."/>
            <person name="Gready J.E."/>
            <person name="John U."/>
            <person name="Lanier W."/>
            <person name="Lindquist E.A."/>
            <person name="Lucas S."/>
            <person name="Mayer K.F."/>
            <person name="Moreau H."/>
            <person name="Not F."/>
            <person name="Otillar R."/>
            <person name="Panaud O."/>
            <person name="Pangilinan J."/>
            <person name="Paulsen I."/>
            <person name="Piegu B."/>
            <person name="Poliakov A."/>
            <person name="Robbens S."/>
            <person name="Schmutz J."/>
            <person name="Toulza E."/>
            <person name="Wyss T."/>
            <person name="Zelensky A."/>
            <person name="Zhou K."/>
            <person name="Armbrust E.V."/>
            <person name="Bhattacharya D."/>
            <person name="Goodenough U.W."/>
            <person name="Van de Peer Y."/>
            <person name="Grigoriev I.V."/>
        </authorList>
    </citation>
    <scope>NUCLEOTIDE SEQUENCE [LARGE SCALE GENOMIC DNA]</scope>
    <source>
        <strain evidence="3 4">CCMP1545</strain>
    </source>
</reference>
<dbReference type="Proteomes" id="UP000001876">
    <property type="component" value="Unassembled WGS sequence"/>
</dbReference>
<evidence type="ECO:0000313" key="3">
    <source>
        <dbReference type="EMBL" id="EEH57797.1"/>
    </source>
</evidence>
<proteinExistence type="predicted"/>
<keyword evidence="2" id="KW-1133">Transmembrane helix</keyword>
<name>C1MR09_MICPC</name>
<protein>
    <submittedName>
        <fullName evidence="3">Predicted protein</fullName>
    </submittedName>
</protein>
<evidence type="ECO:0000313" key="4">
    <source>
        <dbReference type="Proteomes" id="UP000001876"/>
    </source>
</evidence>
<organism evidence="4">
    <name type="scientific">Micromonas pusilla (strain CCMP1545)</name>
    <name type="common">Picoplanktonic green alga</name>
    <dbReference type="NCBI Taxonomy" id="564608"/>
    <lineage>
        <taxon>Eukaryota</taxon>
        <taxon>Viridiplantae</taxon>
        <taxon>Chlorophyta</taxon>
        <taxon>Mamiellophyceae</taxon>
        <taxon>Mamiellales</taxon>
        <taxon>Mamiellaceae</taxon>
        <taxon>Micromonas</taxon>
    </lineage>
</organism>
<sequence>MPAVRRATRASDRPAPRAPSSSSDPDDDDVSRASRGRGRAPGEDVSAEWTSERVVECRRAWRLAVLRQNAPVHQTGQLMTIAIALAVAFKKPAPLVGLKPEWTRRVPVSGAAAALAAAYVAAIACQVANPHRYEKNYEVACELLSWGGILAGQYTLMMNGPGMLSRLRPLTLMGSIIMMRFEFSKQRLWFALRMVAETCLEAGRHALEGAHGGDFARCLVDKIPIGLVKIAFGLQLLWLLERRDKARFLESYSSSEEEARLAAAAIERRRGDGGGTMSASRLARGTGVAILVAVGVYQMFLFG</sequence>
<gene>
    <name evidence="3" type="ORF">MICPUCDRAFT_57483</name>
</gene>
<evidence type="ECO:0000256" key="1">
    <source>
        <dbReference type="SAM" id="MobiDB-lite"/>
    </source>
</evidence>
<keyword evidence="2" id="KW-0472">Membrane</keyword>
<dbReference type="GeneID" id="9683663"/>
<dbReference type="AlphaFoldDB" id="C1MR09"/>
<dbReference type="KEGG" id="mpp:MICPUCDRAFT_57483"/>
<keyword evidence="4" id="KW-1185">Reference proteome</keyword>
<keyword evidence="2" id="KW-0812">Transmembrane</keyword>
<feature type="transmembrane region" description="Helical" evidence="2">
    <location>
        <begin position="282"/>
        <end position="300"/>
    </location>
</feature>
<dbReference type="EMBL" id="GG663738">
    <property type="protein sequence ID" value="EEH57797.1"/>
    <property type="molecule type" value="Genomic_DNA"/>
</dbReference>
<dbReference type="RefSeq" id="XP_003057846.1">
    <property type="nucleotide sequence ID" value="XM_003057800.1"/>
</dbReference>
<evidence type="ECO:0000256" key="2">
    <source>
        <dbReference type="SAM" id="Phobius"/>
    </source>
</evidence>
<feature type="region of interest" description="Disordered" evidence="1">
    <location>
        <begin position="1"/>
        <end position="48"/>
    </location>
</feature>
<accession>C1MR09</accession>